<dbReference type="SUPFAM" id="SSF50475">
    <property type="entry name" value="FMN-binding split barrel"/>
    <property type="match status" value="1"/>
</dbReference>
<dbReference type="AlphaFoldDB" id="A0A382GWY4"/>
<accession>A0A382GWY4</accession>
<sequence length="196" mass="22335">MTIPELDDPMTLFNSWLHEAEDKEDDIPTAACLATATTGGVPSARMVLLKGADPDGFVFYTNLESRKGAELLDNPQAALCFHWKSIRRQVRIEGRTTKVPSVEADEYFASRPRAAQIGAWASSQSKTLKAPSHLEERLAEFTAKFNSGTIPRPEHWSGYRVIPERIEFWQHGDFRLHDRLCYQRDGGNWSREWLFP</sequence>
<dbReference type="InterPro" id="IPR019740">
    <property type="entry name" value="Pyridox_Oxase_CS"/>
</dbReference>
<proteinExistence type="inferred from homology"/>
<dbReference type="Pfam" id="PF01243">
    <property type="entry name" value="PNPOx_N"/>
    <property type="match status" value="1"/>
</dbReference>
<dbReference type="GO" id="GO:0010181">
    <property type="term" value="F:FMN binding"/>
    <property type="evidence" value="ECO:0007669"/>
    <property type="project" value="InterPro"/>
</dbReference>
<reference evidence="7" key="1">
    <citation type="submission" date="2018-05" db="EMBL/GenBank/DDBJ databases">
        <authorList>
            <person name="Lanie J.A."/>
            <person name="Ng W.-L."/>
            <person name="Kazmierczak K.M."/>
            <person name="Andrzejewski T.M."/>
            <person name="Davidsen T.M."/>
            <person name="Wayne K.J."/>
            <person name="Tettelin H."/>
            <person name="Glass J.I."/>
            <person name="Rusch D."/>
            <person name="Podicherti R."/>
            <person name="Tsui H.-C.T."/>
            <person name="Winkler M.E."/>
        </authorList>
    </citation>
    <scope>NUCLEOTIDE SEQUENCE</scope>
</reference>
<evidence type="ECO:0000256" key="3">
    <source>
        <dbReference type="ARBA" id="ARBA00022643"/>
    </source>
</evidence>
<keyword evidence="3" id="KW-0288">FMN</keyword>
<evidence type="ECO:0008006" key="8">
    <source>
        <dbReference type="Google" id="ProtNLM"/>
    </source>
</evidence>
<dbReference type="GO" id="GO:0008615">
    <property type="term" value="P:pyridoxine biosynthetic process"/>
    <property type="evidence" value="ECO:0007669"/>
    <property type="project" value="InterPro"/>
</dbReference>
<dbReference type="PANTHER" id="PTHR10851:SF0">
    <property type="entry name" value="PYRIDOXINE-5'-PHOSPHATE OXIDASE"/>
    <property type="match status" value="1"/>
</dbReference>
<dbReference type="HAMAP" id="MF_01629">
    <property type="entry name" value="PdxH"/>
    <property type="match status" value="1"/>
</dbReference>
<evidence type="ECO:0000256" key="1">
    <source>
        <dbReference type="ARBA" id="ARBA00001917"/>
    </source>
</evidence>
<evidence type="ECO:0000313" key="7">
    <source>
        <dbReference type="EMBL" id="SVB79217.1"/>
    </source>
</evidence>
<protein>
    <recommendedName>
        <fullName evidence="8">Pyridoxamine 5'-phosphate oxidase putative domain-containing protein</fullName>
    </recommendedName>
</protein>
<dbReference type="EMBL" id="UINC01057734">
    <property type="protein sequence ID" value="SVB79217.1"/>
    <property type="molecule type" value="Genomic_DNA"/>
</dbReference>
<dbReference type="PIRSF" id="PIRSF000190">
    <property type="entry name" value="Pyd_amn-ph_oxd"/>
    <property type="match status" value="1"/>
</dbReference>
<dbReference type="NCBIfam" id="TIGR00558">
    <property type="entry name" value="pdxH"/>
    <property type="match status" value="1"/>
</dbReference>
<evidence type="ECO:0000259" key="6">
    <source>
        <dbReference type="Pfam" id="PF10590"/>
    </source>
</evidence>
<dbReference type="Gene3D" id="2.30.110.10">
    <property type="entry name" value="Electron Transport, Fmn-binding Protein, Chain A"/>
    <property type="match status" value="1"/>
</dbReference>
<evidence type="ECO:0000256" key="4">
    <source>
        <dbReference type="ARBA" id="ARBA00023002"/>
    </source>
</evidence>
<dbReference type="InterPro" id="IPR011576">
    <property type="entry name" value="Pyridox_Oxase_N"/>
</dbReference>
<comment type="cofactor">
    <cofactor evidence="1">
        <name>FMN</name>
        <dbReference type="ChEBI" id="CHEBI:58210"/>
    </cofactor>
</comment>
<dbReference type="PROSITE" id="PS01064">
    <property type="entry name" value="PYRIDOX_OXIDASE"/>
    <property type="match status" value="1"/>
</dbReference>
<dbReference type="InterPro" id="IPR019576">
    <property type="entry name" value="Pyridoxamine_oxidase_dimer_C"/>
</dbReference>
<evidence type="ECO:0000256" key="2">
    <source>
        <dbReference type="ARBA" id="ARBA00022630"/>
    </source>
</evidence>
<keyword evidence="4" id="KW-0560">Oxidoreductase</keyword>
<dbReference type="InterPro" id="IPR012349">
    <property type="entry name" value="Split_barrel_FMN-bd"/>
</dbReference>
<dbReference type="NCBIfam" id="NF004231">
    <property type="entry name" value="PRK05679.1"/>
    <property type="match status" value="1"/>
</dbReference>
<organism evidence="7">
    <name type="scientific">marine metagenome</name>
    <dbReference type="NCBI Taxonomy" id="408172"/>
    <lineage>
        <taxon>unclassified sequences</taxon>
        <taxon>metagenomes</taxon>
        <taxon>ecological metagenomes</taxon>
    </lineage>
</organism>
<gene>
    <name evidence="7" type="ORF">METZ01_LOCUS232071</name>
</gene>
<dbReference type="GO" id="GO:0004733">
    <property type="term" value="F:pyridoxamine phosphate oxidase activity"/>
    <property type="evidence" value="ECO:0007669"/>
    <property type="project" value="InterPro"/>
</dbReference>
<feature type="domain" description="Pyridoxine 5'-phosphate oxidase dimerisation C-terminal" evidence="6">
    <location>
        <begin position="156"/>
        <end position="196"/>
    </location>
</feature>
<dbReference type="Pfam" id="PF10590">
    <property type="entry name" value="PNP_phzG_C"/>
    <property type="match status" value="1"/>
</dbReference>
<dbReference type="InterPro" id="IPR000659">
    <property type="entry name" value="Pyridox_Oxase"/>
</dbReference>
<name>A0A382GWY4_9ZZZZ</name>
<evidence type="ECO:0000259" key="5">
    <source>
        <dbReference type="Pfam" id="PF01243"/>
    </source>
</evidence>
<feature type="domain" description="Pyridoxamine 5'-phosphate oxidase N-terminal" evidence="5">
    <location>
        <begin position="28"/>
        <end position="132"/>
    </location>
</feature>
<dbReference type="PANTHER" id="PTHR10851">
    <property type="entry name" value="PYRIDOXINE-5-PHOSPHATE OXIDASE"/>
    <property type="match status" value="1"/>
</dbReference>
<keyword evidence="2" id="KW-0285">Flavoprotein</keyword>